<protein>
    <recommendedName>
        <fullName evidence="4">DUF3961 domain-containing protein</fullName>
    </recommendedName>
</protein>
<keyword evidence="1" id="KW-0472">Membrane</keyword>
<keyword evidence="1" id="KW-1133">Transmembrane helix</keyword>
<evidence type="ECO:0000313" key="2">
    <source>
        <dbReference type="EMBL" id="MDZ5609288.1"/>
    </source>
</evidence>
<dbReference type="EMBL" id="JAXOVW010000056">
    <property type="protein sequence ID" value="MDZ5609288.1"/>
    <property type="molecule type" value="Genomic_DNA"/>
</dbReference>
<evidence type="ECO:0000313" key="3">
    <source>
        <dbReference type="Proteomes" id="UP001291930"/>
    </source>
</evidence>
<organism evidence="2 3">
    <name type="scientific">Bacillus bingmayongensis</name>
    <dbReference type="NCBI Taxonomy" id="1150157"/>
    <lineage>
        <taxon>Bacteria</taxon>
        <taxon>Bacillati</taxon>
        <taxon>Bacillota</taxon>
        <taxon>Bacilli</taxon>
        <taxon>Bacillales</taxon>
        <taxon>Bacillaceae</taxon>
        <taxon>Bacillus</taxon>
    </lineage>
</organism>
<evidence type="ECO:0000256" key="1">
    <source>
        <dbReference type="SAM" id="Phobius"/>
    </source>
</evidence>
<keyword evidence="1" id="KW-0812">Transmembrane</keyword>
<name>A0ABU5K0V7_9BACI</name>
<dbReference type="RefSeq" id="WP_374218803.1">
    <property type="nucleotide sequence ID" value="NZ_JAXOVW010000056.1"/>
</dbReference>
<keyword evidence="3" id="KW-1185">Reference proteome</keyword>
<evidence type="ECO:0008006" key="4">
    <source>
        <dbReference type="Google" id="ProtNLM"/>
    </source>
</evidence>
<sequence>MFGKMNEYFGLESLADCIWYYGVFIIGSLLFVIDMFIAYVL</sequence>
<comment type="caution">
    <text evidence="2">The sequence shown here is derived from an EMBL/GenBank/DDBJ whole genome shotgun (WGS) entry which is preliminary data.</text>
</comment>
<gene>
    <name evidence="2" type="ORF">U2I54_20030</name>
</gene>
<feature type="transmembrane region" description="Helical" evidence="1">
    <location>
        <begin position="18"/>
        <end position="40"/>
    </location>
</feature>
<proteinExistence type="predicted"/>
<accession>A0ABU5K0V7</accession>
<dbReference type="Proteomes" id="UP001291930">
    <property type="component" value="Unassembled WGS sequence"/>
</dbReference>
<reference evidence="3" key="1">
    <citation type="submission" date="2023-11" db="EMBL/GenBank/DDBJ databases">
        <title>Genome Sequence of Bacillus pseudomycoides stain BUPM19.</title>
        <authorList>
            <person name="Farhat A."/>
        </authorList>
    </citation>
    <scope>NUCLEOTIDE SEQUENCE [LARGE SCALE GENOMIC DNA]</scope>
    <source>
        <strain evidence="3">BUPM19</strain>
    </source>
</reference>